<dbReference type="GeneID" id="27677772"/>
<organism evidence="2 3">
    <name type="scientific">Penicillium expansum</name>
    <name type="common">Blue mold rot fungus</name>
    <dbReference type="NCBI Taxonomy" id="27334"/>
    <lineage>
        <taxon>Eukaryota</taxon>
        <taxon>Fungi</taxon>
        <taxon>Dikarya</taxon>
        <taxon>Ascomycota</taxon>
        <taxon>Pezizomycotina</taxon>
        <taxon>Eurotiomycetes</taxon>
        <taxon>Eurotiomycetidae</taxon>
        <taxon>Eurotiales</taxon>
        <taxon>Aspergillaceae</taxon>
        <taxon>Penicillium</taxon>
    </lineage>
</organism>
<feature type="compositionally biased region" description="Polar residues" evidence="1">
    <location>
        <begin position="108"/>
        <end position="126"/>
    </location>
</feature>
<dbReference type="AlphaFoldDB" id="A0A0A2IZJ4"/>
<evidence type="ECO:0000256" key="1">
    <source>
        <dbReference type="SAM" id="MobiDB-lite"/>
    </source>
</evidence>
<evidence type="ECO:0000313" key="3">
    <source>
        <dbReference type="Proteomes" id="UP000030143"/>
    </source>
</evidence>
<accession>A0A0A2IZJ4</accession>
<evidence type="ECO:0000313" key="2">
    <source>
        <dbReference type="EMBL" id="KGO55590.1"/>
    </source>
</evidence>
<name>A0A0A2IZJ4_PENEN</name>
<dbReference type="STRING" id="27334.A0A0A2IZJ4"/>
<feature type="region of interest" description="Disordered" evidence="1">
    <location>
        <begin position="1"/>
        <end position="24"/>
    </location>
</feature>
<feature type="region of interest" description="Disordered" evidence="1">
    <location>
        <begin position="57"/>
        <end position="140"/>
    </location>
</feature>
<feature type="compositionally biased region" description="Polar residues" evidence="1">
    <location>
        <begin position="1"/>
        <end position="22"/>
    </location>
</feature>
<dbReference type="RefSeq" id="XP_016597683.1">
    <property type="nucleotide sequence ID" value="XM_016742353.1"/>
</dbReference>
<protein>
    <submittedName>
        <fullName evidence="2">Uncharacterized protein</fullName>
    </submittedName>
</protein>
<dbReference type="PhylomeDB" id="A0A0A2IZJ4"/>
<sequence length="163" mass="17633">MAWSQFNIPSNGSGTPDEQQNARGICYPYESTAHQAPPSLAAEPSMFSENHLQYNTSMQHPSAPAHSSYPVPFRFTHTDFDPPNPNTVHHPSIENNRLREPSMGYLSSGPSSACTTPSGSRGSTPAMQELPQSGIGGHEIQTTYGAAQRLQPRQESVISLVPS</sequence>
<comment type="caution">
    <text evidence="2">The sequence shown here is derived from an EMBL/GenBank/DDBJ whole genome shotgun (WGS) entry which is preliminary data.</text>
</comment>
<dbReference type="OrthoDB" id="654211at2759"/>
<reference evidence="2 3" key="1">
    <citation type="journal article" date="2015" name="Mol. Plant Microbe Interact.">
        <title>Genome, transcriptome, and functional analyses of Penicillium expansum provide new insights into secondary metabolism and pathogenicity.</title>
        <authorList>
            <person name="Ballester A.R."/>
            <person name="Marcet-Houben M."/>
            <person name="Levin E."/>
            <person name="Sela N."/>
            <person name="Selma-Lazaro C."/>
            <person name="Carmona L."/>
            <person name="Wisniewski M."/>
            <person name="Droby S."/>
            <person name="Gonzalez-Candelas L."/>
            <person name="Gabaldon T."/>
        </authorList>
    </citation>
    <scope>NUCLEOTIDE SEQUENCE [LARGE SCALE GENOMIC DNA]</scope>
    <source>
        <strain evidence="2 3">MD-8</strain>
    </source>
</reference>
<dbReference type="EMBL" id="JQFZ01000191">
    <property type="protein sequence ID" value="KGO55590.1"/>
    <property type="molecule type" value="Genomic_DNA"/>
</dbReference>
<keyword evidence="3" id="KW-1185">Reference proteome</keyword>
<proteinExistence type="predicted"/>
<dbReference type="VEuPathDB" id="FungiDB:PEXP_072030"/>
<feature type="compositionally biased region" description="Polar residues" evidence="1">
    <location>
        <begin position="86"/>
        <end position="95"/>
    </location>
</feature>
<gene>
    <name evidence="2" type="ORF">PEX2_050780</name>
</gene>
<dbReference type="Proteomes" id="UP000030143">
    <property type="component" value="Unassembled WGS sequence"/>
</dbReference>
<dbReference type="HOGENOM" id="CLU_1687260_0_0_1"/>